<evidence type="ECO:0000313" key="4">
    <source>
        <dbReference type="EMBL" id="GGM58843.1"/>
    </source>
</evidence>
<keyword evidence="5" id="KW-1185">Reference proteome</keyword>
<feature type="domain" description="PucR C-terminal helix-turn-helix" evidence="2">
    <location>
        <begin position="389"/>
        <end position="447"/>
    </location>
</feature>
<sequence>MTEITGELYRRVIAALCEICSPDHAPGTDHRELSAPLQDPRAGELPAGELGGLAAAVRDAERVQSWLHGLTGLNVILRARLAAVERAAAAHDRFAGLVLDGAGLTELAQAVVDVLGGALLVRDSDGVPLAVVGDLVGLDELPAVATDPAARTERLGRAWRAPATAGDEVLGDLLLAGRAELAGTDLHILERAAVATALLLLLRRTTAVAEERVRGELLTDLLADPERDLLAVQDRARRLGVILDNAHCVVVLETDVPRQRLGQAAAHHARLLGGLGVQHHGRAVLLLPGRDAGTLARRSAKALATTLQRRVTAGAAGPVRGPSGIPAAHGEAERCLRGLVALGRVGEAASAHELGFVGLLLADRADPATFVRATLGAVLDYDASRGTELVRTLRAYFASGRSPGRAKDVLNVHVNTVVQRLERITGLLGPDWQQPDRLLQVELACRLLDLLPPTATR</sequence>
<evidence type="ECO:0000259" key="3">
    <source>
        <dbReference type="Pfam" id="PF17853"/>
    </source>
</evidence>
<comment type="caution">
    <text evidence="4">The sequence shown here is derived from an EMBL/GenBank/DDBJ whole genome shotgun (WGS) entry which is preliminary data.</text>
</comment>
<dbReference type="PANTHER" id="PTHR33744:SF1">
    <property type="entry name" value="DNA-BINDING TRANSCRIPTIONAL ACTIVATOR ADER"/>
    <property type="match status" value="1"/>
</dbReference>
<reference evidence="4" key="2">
    <citation type="submission" date="2020-09" db="EMBL/GenBank/DDBJ databases">
        <authorList>
            <person name="Sun Q."/>
            <person name="Zhou Y."/>
        </authorList>
    </citation>
    <scope>NUCLEOTIDE SEQUENCE</scope>
    <source>
        <strain evidence="4">CGMCC 4.5737</strain>
    </source>
</reference>
<name>A0A8J3CCH3_9PSEU</name>
<dbReference type="EMBL" id="BMMK01000014">
    <property type="protein sequence ID" value="GGM58843.1"/>
    <property type="molecule type" value="Genomic_DNA"/>
</dbReference>
<reference evidence="4" key="1">
    <citation type="journal article" date="2014" name="Int. J. Syst. Evol. Microbiol.">
        <title>Complete genome sequence of Corynebacterium casei LMG S-19264T (=DSM 44701T), isolated from a smear-ripened cheese.</title>
        <authorList>
            <consortium name="US DOE Joint Genome Institute (JGI-PGF)"/>
            <person name="Walter F."/>
            <person name="Albersmeier A."/>
            <person name="Kalinowski J."/>
            <person name="Ruckert C."/>
        </authorList>
    </citation>
    <scope>NUCLEOTIDE SEQUENCE</scope>
    <source>
        <strain evidence="4">CGMCC 4.5737</strain>
    </source>
</reference>
<dbReference type="Proteomes" id="UP000637578">
    <property type="component" value="Unassembled WGS sequence"/>
</dbReference>
<dbReference type="Pfam" id="PF17853">
    <property type="entry name" value="GGDEF_2"/>
    <property type="match status" value="1"/>
</dbReference>
<dbReference type="RefSeq" id="WP_189058515.1">
    <property type="nucleotide sequence ID" value="NZ_BMMK01000014.1"/>
</dbReference>
<feature type="domain" description="CdaR GGDEF-like" evidence="3">
    <location>
        <begin position="229"/>
        <end position="337"/>
    </location>
</feature>
<proteinExistence type="inferred from homology"/>
<organism evidence="4 5">
    <name type="scientific">Longimycelium tulufanense</name>
    <dbReference type="NCBI Taxonomy" id="907463"/>
    <lineage>
        <taxon>Bacteria</taxon>
        <taxon>Bacillati</taxon>
        <taxon>Actinomycetota</taxon>
        <taxon>Actinomycetes</taxon>
        <taxon>Pseudonocardiales</taxon>
        <taxon>Pseudonocardiaceae</taxon>
        <taxon>Longimycelium</taxon>
    </lineage>
</organism>
<accession>A0A8J3CCH3</accession>
<dbReference type="InterPro" id="IPR042070">
    <property type="entry name" value="PucR_C-HTH_sf"/>
</dbReference>
<dbReference type="InterPro" id="IPR051448">
    <property type="entry name" value="CdaR-like_regulators"/>
</dbReference>
<dbReference type="InterPro" id="IPR025736">
    <property type="entry name" value="PucR_C-HTH_dom"/>
</dbReference>
<dbReference type="Pfam" id="PF13556">
    <property type="entry name" value="HTH_30"/>
    <property type="match status" value="1"/>
</dbReference>
<protein>
    <submittedName>
        <fullName evidence="4">Uncharacterized protein</fullName>
    </submittedName>
</protein>
<evidence type="ECO:0000313" key="5">
    <source>
        <dbReference type="Proteomes" id="UP000637578"/>
    </source>
</evidence>
<dbReference type="Gene3D" id="1.10.10.2840">
    <property type="entry name" value="PucR C-terminal helix-turn-helix domain"/>
    <property type="match status" value="1"/>
</dbReference>
<evidence type="ECO:0000259" key="2">
    <source>
        <dbReference type="Pfam" id="PF13556"/>
    </source>
</evidence>
<gene>
    <name evidence="4" type="ORF">GCM10012275_32550</name>
</gene>
<comment type="similarity">
    <text evidence="1">Belongs to the CdaR family.</text>
</comment>
<evidence type="ECO:0000256" key="1">
    <source>
        <dbReference type="ARBA" id="ARBA00006754"/>
    </source>
</evidence>
<dbReference type="PANTHER" id="PTHR33744">
    <property type="entry name" value="CARBOHYDRATE DIACID REGULATOR"/>
    <property type="match status" value="1"/>
</dbReference>
<dbReference type="InterPro" id="IPR041522">
    <property type="entry name" value="CdaR_GGDEF"/>
</dbReference>
<dbReference type="AlphaFoldDB" id="A0A8J3CCH3"/>